<dbReference type="EC" id="2.8.1.7" evidence="3"/>
<dbReference type="GO" id="GO:0031071">
    <property type="term" value="F:cysteine desulfurase activity"/>
    <property type="evidence" value="ECO:0007669"/>
    <property type="project" value="UniProtKB-EC"/>
</dbReference>
<dbReference type="Gene3D" id="3.40.640.10">
    <property type="entry name" value="Type I PLP-dependent aspartate aminotransferase-like (Major domain)"/>
    <property type="match status" value="1"/>
</dbReference>
<accession>A0A2A7MBV0</accession>
<sequence length="386" mass="42336">MEVYLDNAATTFPKPKQVLDGIYNYMLSIGGSAGRGNYSNSLESNRYLYNTREIICNFFGFDSPSNVIFTNNVTTSLNILIKGVLSSGDHVITSSMEHNSVIRPIFSFKDSIGIDIDIVDADSKGFININDIESKITSKTKLIVITQASNVTGSIQNLYSIGALCEKYNILFLVDSSQGAGVLQINMKSIKANAIAFTGHKSLLGPQGIGGFILDEKYNTACKSLLEGGTGSLSYSLKQPDFLPDKFECGTHNMPGIVGLYESISYINSIGLNNIYEHNHNLIKYLLNGLLNISNVIVYGDLTGKNITTCISINMKSMDPSEVSYYLETNGIKTRSGLHCSPLAHKTIGTYPNGTVRLSISHFSTKEDLDYVLYHLNKLSKTNIYL</sequence>
<dbReference type="NCBIfam" id="TIGR01977">
    <property type="entry name" value="am_tr_V_EF2568"/>
    <property type="match status" value="1"/>
</dbReference>
<dbReference type="EMBL" id="PDCJ01000005">
    <property type="protein sequence ID" value="PEG29059.1"/>
    <property type="molecule type" value="Genomic_DNA"/>
</dbReference>
<gene>
    <name evidence="7" type="ORF">CQ394_19195</name>
</gene>
<keyword evidence="8" id="KW-1185">Reference proteome</keyword>
<evidence type="ECO:0000256" key="1">
    <source>
        <dbReference type="ARBA" id="ARBA00001933"/>
    </source>
</evidence>
<dbReference type="SUPFAM" id="SSF53383">
    <property type="entry name" value="PLP-dependent transferases"/>
    <property type="match status" value="1"/>
</dbReference>
<dbReference type="Proteomes" id="UP000220840">
    <property type="component" value="Unassembled WGS sequence"/>
</dbReference>
<evidence type="ECO:0000256" key="3">
    <source>
        <dbReference type="ARBA" id="ARBA00012239"/>
    </source>
</evidence>
<evidence type="ECO:0000313" key="8">
    <source>
        <dbReference type="Proteomes" id="UP000220840"/>
    </source>
</evidence>
<comment type="similarity">
    <text evidence="2">Belongs to the class-V pyridoxal-phosphate-dependent aminotransferase family. Csd subfamily.</text>
</comment>
<dbReference type="PIRSF" id="PIRSF005572">
    <property type="entry name" value="NifS"/>
    <property type="match status" value="1"/>
</dbReference>
<dbReference type="InterPro" id="IPR010969">
    <property type="entry name" value="Cys_dSase-rel_unknwn_funct"/>
</dbReference>
<comment type="catalytic activity">
    <reaction evidence="5">
        <text>(sulfur carrier)-H + L-cysteine = (sulfur carrier)-SH + L-alanine</text>
        <dbReference type="Rhea" id="RHEA:43892"/>
        <dbReference type="Rhea" id="RHEA-COMP:14737"/>
        <dbReference type="Rhea" id="RHEA-COMP:14739"/>
        <dbReference type="ChEBI" id="CHEBI:29917"/>
        <dbReference type="ChEBI" id="CHEBI:35235"/>
        <dbReference type="ChEBI" id="CHEBI:57972"/>
        <dbReference type="ChEBI" id="CHEBI:64428"/>
        <dbReference type="EC" id="2.8.1.7"/>
    </reaction>
</comment>
<feature type="domain" description="Aminotransferase class V" evidence="6">
    <location>
        <begin position="3"/>
        <end position="372"/>
    </location>
</feature>
<evidence type="ECO:0000256" key="4">
    <source>
        <dbReference type="ARBA" id="ARBA00022898"/>
    </source>
</evidence>
<name>A0A2A7MBV0_9CLOT</name>
<evidence type="ECO:0000256" key="2">
    <source>
        <dbReference type="ARBA" id="ARBA00010447"/>
    </source>
</evidence>
<dbReference type="InterPro" id="IPR015422">
    <property type="entry name" value="PyrdxlP-dep_Trfase_small"/>
</dbReference>
<dbReference type="STRING" id="137838.GCA_001458595_00242"/>
<dbReference type="RefSeq" id="WP_058293244.1">
    <property type="nucleotide sequence ID" value="NZ_CAMRXG010000047.1"/>
</dbReference>
<comment type="caution">
    <text evidence="7">The sequence shown here is derived from an EMBL/GenBank/DDBJ whole genome shotgun (WGS) entry which is preliminary data.</text>
</comment>
<evidence type="ECO:0000259" key="6">
    <source>
        <dbReference type="Pfam" id="PF00266"/>
    </source>
</evidence>
<dbReference type="InterPro" id="IPR015424">
    <property type="entry name" value="PyrdxlP-dep_Trfase"/>
</dbReference>
<proteinExistence type="inferred from homology"/>
<reference evidence="7 8" key="1">
    <citation type="submission" date="2017-10" db="EMBL/GenBank/DDBJ databases">
        <title>Effective Description of Clostridium neonatale sp. nov. linked to necrotizing enterocolitis in neonates and a clarification of species assignable to the genus Clostridium (Prazmowski 1880) emend. Lawson and Rainey 2016.</title>
        <authorList>
            <person name="Bernard K."/>
            <person name="Burdz T."/>
            <person name="Wiebe D."/>
            <person name="Balcewich B."/>
            <person name="Alfa M."/>
            <person name="Bernier A.-M."/>
        </authorList>
    </citation>
    <scope>NUCLEOTIDE SEQUENCE [LARGE SCALE GENOMIC DNA]</scope>
    <source>
        <strain evidence="7 8">LCDC99A005</strain>
    </source>
</reference>
<dbReference type="InterPro" id="IPR015421">
    <property type="entry name" value="PyrdxlP-dep_Trfase_major"/>
</dbReference>
<protein>
    <recommendedName>
        <fullName evidence="3">cysteine desulfurase</fullName>
        <ecNumber evidence="3">2.8.1.7</ecNumber>
    </recommendedName>
</protein>
<dbReference type="InterPro" id="IPR016454">
    <property type="entry name" value="Cysteine_dSase"/>
</dbReference>
<dbReference type="InterPro" id="IPR000192">
    <property type="entry name" value="Aminotrans_V_dom"/>
</dbReference>
<dbReference type="Pfam" id="PF00266">
    <property type="entry name" value="Aminotran_5"/>
    <property type="match status" value="1"/>
</dbReference>
<dbReference type="AlphaFoldDB" id="A0A2A7MBV0"/>
<comment type="cofactor">
    <cofactor evidence="1">
        <name>pyridoxal 5'-phosphate</name>
        <dbReference type="ChEBI" id="CHEBI:597326"/>
    </cofactor>
</comment>
<evidence type="ECO:0000313" key="7">
    <source>
        <dbReference type="EMBL" id="PEG29059.1"/>
    </source>
</evidence>
<organism evidence="7 8">
    <name type="scientific">Clostridium neonatale</name>
    <dbReference type="NCBI Taxonomy" id="137838"/>
    <lineage>
        <taxon>Bacteria</taxon>
        <taxon>Bacillati</taxon>
        <taxon>Bacillota</taxon>
        <taxon>Clostridia</taxon>
        <taxon>Eubacteriales</taxon>
        <taxon>Clostridiaceae</taxon>
        <taxon>Clostridium</taxon>
    </lineage>
</organism>
<evidence type="ECO:0000256" key="5">
    <source>
        <dbReference type="ARBA" id="ARBA00050776"/>
    </source>
</evidence>
<keyword evidence="4" id="KW-0663">Pyridoxal phosphate</keyword>
<dbReference type="OrthoDB" id="9804366at2"/>
<dbReference type="PANTHER" id="PTHR43586:SF4">
    <property type="entry name" value="ISOPENICILLIN N EPIMERASE"/>
    <property type="match status" value="1"/>
</dbReference>
<dbReference type="PANTHER" id="PTHR43586">
    <property type="entry name" value="CYSTEINE DESULFURASE"/>
    <property type="match status" value="1"/>
</dbReference>
<dbReference type="Gene3D" id="3.90.1150.10">
    <property type="entry name" value="Aspartate Aminotransferase, domain 1"/>
    <property type="match status" value="1"/>
</dbReference>